<keyword evidence="3" id="KW-1185">Reference proteome</keyword>
<feature type="transmembrane region" description="Helical" evidence="1">
    <location>
        <begin position="46"/>
        <end position="65"/>
    </location>
</feature>
<sequence length="145" mass="15702">MSNLFRLLTALAAGTLLGLGLAVSQMIDPAKVLNFLDIFGNWDPSLAFVMAGGLAVNALITPFILKRQRPLLAEFFRLPLKVEIDKRIIIGGILFGIGWGLAGYCPGPIITSLSFIDRDILIVFIAFVVGTFASRWALAHTKNTA</sequence>
<dbReference type="InterPro" id="IPR046513">
    <property type="entry name" value="DUF6691"/>
</dbReference>
<dbReference type="Pfam" id="PF20398">
    <property type="entry name" value="DUF6691"/>
    <property type="match status" value="1"/>
</dbReference>
<evidence type="ECO:0000256" key="1">
    <source>
        <dbReference type="SAM" id="Phobius"/>
    </source>
</evidence>
<evidence type="ECO:0000313" key="3">
    <source>
        <dbReference type="Proteomes" id="UP000185999"/>
    </source>
</evidence>
<reference evidence="3" key="1">
    <citation type="submission" date="2017-01" db="EMBL/GenBank/DDBJ databases">
        <authorList>
            <person name="Varghese N."/>
            <person name="Submissions S."/>
        </authorList>
    </citation>
    <scope>NUCLEOTIDE SEQUENCE [LARGE SCALE GENOMIC DNA]</scope>
    <source>
        <strain evidence="3">DSM 22306</strain>
    </source>
</reference>
<accession>A0A1N7J473</accession>
<dbReference type="STRING" id="619304.SAMN05421760_101585"/>
<keyword evidence="1" id="KW-0812">Transmembrane</keyword>
<feature type="transmembrane region" description="Helical" evidence="1">
    <location>
        <begin position="120"/>
        <end position="138"/>
    </location>
</feature>
<dbReference type="RefSeq" id="WP_179078896.1">
    <property type="nucleotide sequence ID" value="NZ_FTOE01000001.1"/>
</dbReference>
<protein>
    <recommendedName>
        <fullName evidence="4">Sulphur transport domain-containing protein</fullName>
    </recommendedName>
</protein>
<dbReference type="EMBL" id="FTOE01000001">
    <property type="protein sequence ID" value="SIS44165.1"/>
    <property type="molecule type" value="Genomic_DNA"/>
</dbReference>
<organism evidence="2 3">
    <name type="scientific">Neptunomonas antarctica</name>
    <dbReference type="NCBI Taxonomy" id="619304"/>
    <lineage>
        <taxon>Bacteria</taxon>
        <taxon>Pseudomonadati</taxon>
        <taxon>Pseudomonadota</taxon>
        <taxon>Gammaproteobacteria</taxon>
        <taxon>Oceanospirillales</taxon>
        <taxon>Oceanospirillaceae</taxon>
        <taxon>Neptunomonas</taxon>
    </lineage>
</organism>
<keyword evidence="1" id="KW-0472">Membrane</keyword>
<dbReference type="AlphaFoldDB" id="A0A1N7J473"/>
<dbReference type="Proteomes" id="UP000185999">
    <property type="component" value="Unassembled WGS sequence"/>
</dbReference>
<evidence type="ECO:0008006" key="4">
    <source>
        <dbReference type="Google" id="ProtNLM"/>
    </source>
</evidence>
<evidence type="ECO:0000313" key="2">
    <source>
        <dbReference type="EMBL" id="SIS44165.1"/>
    </source>
</evidence>
<gene>
    <name evidence="2" type="ORF">SAMN05421760_101585</name>
</gene>
<proteinExistence type="predicted"/>
<name>A0A1N7J473_9GAMM</name>
<keyword evidence="1" id="KW-1133">Transmembrane helix</keyword>
<feature type="transmembrane region" description="Helical" evidence="1">
    <location>
        <begin position="86"/>
        <end position="104"/>
    </location>
</feature>